<name>A0A848QU73_9SPHN</name>
<reference evidence="4 5" key="1">
    <citation type="submission" date="2020-04" db="EMBL/GenBank/DDBJ databases">
        <authorList>
            <person name="Liu A."/>
        </authorList>
    </citation>
    <scope>NUCLEOTIDE SEQUENCE [LARGE SCALE GENOMIC DNA]</scope>
    <source>
        <strain evidence="4 5">RZ02</strain>
    </source>
</reference>
<feature type="region of interest" description="Disordered" evidence="1">
    <location>
        <begin position="239"/>
        <end position="258"/>
    </location>
</feature>
<accession>A0A848QU73</accession>
<feature type="signal peptide" evidence="2">
    <location>
        <begin position="1"/>
        <end position="21"/>
    </location>
</feature>
<evidence type="ECO:0000259" key="3">
    <source>
        <dbReference type="Pfam" id="PF10988"/>
    </source>
</evidence>
<comment type="caution">
    <text evidence="4">The sequence shown here is derived from an EMBL/GenBank/DDBJ whole genome shotgun (WGS) entry which is preliminary data.</text>
</comment>
<dbReference type="Gene3D" id="2.160.20.120">
    <property type="match status" value="1"/>
</dbReference>
<evidence type="ECO:0000313" key="5">
    <source>
        <dbReference type="Proteomes" id="UP000561181"/>
    </source>
</evidence>
<dbReference type="AlphaFoldDB" id="A0A848QU73"/>
<evidence type="ECO:0000256" key="1">
    <source>
        <dbReference type="SAM" id="MobiDB-lite"/>
    </source>
</evidence>
<feature type="compositionally biased region" description="Polar residues" evidence="1">
    <location>
        <begin position="246"/>
        <end position="258"/>
    </location>
</feature>
<organism evidence="4 5">
    <name type="scientific">Pontixanthobacter rizhaonensis</name>
    <dbReference type="NCBI Taxonomy" id="2730337"/>
    <lineage>
        <taxon>Bacteria</taxon>
        <taxon>Pseudomonadati</taxon>
        <taxon>Pseudomonadota</taxon>
        <taxon>Alphaproteobacteria</taxon>
        <taxon>Sphingomonadales</taxon>
        <taxon>Erythrobacteraceae</taxon>
        <taxon>Pontixanthobacter</taxon>
    </lineage>
</organism>
<dbReference type="EMBL" id="JABCRE010000003">
    <property type="protein sequence ID" value="NMW32638.1"/>
    <property type="molecule type" value="Genomic_DNA"/>
</dbReference>
<proteinExistence type="predicted"/>
<feature type="domain" description="Putative auto-transporter adhesin head GIN" evidence="3">
    <location>
        <begin position="48"/>
        <end position="227"/>
    </location>
</feature>
<dbReference type="PROSITE" id="PS51257">
    <property type="entry name" value="PROKAR_LIPOPROTEIN"/>
    <property type="match status" value="1"/>
</dbReference>
<gene>
    <name evidence="4" type="ORF">HKD42_11245</name>
</gene>
<sequence>MQNRFFKAAGSIAVIALAVTAAGCSMDMDIGSSDGVPLAELDQSGDAPTELALASGDTVIITTGETLSIDVEGDAEDVAKMRFSLEGGMLGIARESGNWSGGTATTVRVTMPAPTEIDMAGSGNITSDALAAAAEINIAGSGDVEVSGIDSQRLEISIAGSGGFAGTGETDVLEVALMGSGSANMPALKADNADISIAGSGSANFASDGTVEASIAGSGSVNVTGNASCNLNAMGSGSLNCKPGTSAPSDDGTSADSE</sequence>
<evidence type="ECO:0000256" key="2">
    <source>
        <dbReference type="SAM" id="SignalP"/>
    </source>
</evidence>
<feature type="chain" id="PRO_5032600718" evidence="2">
    <location>
        <begin position="22"/>
        <end position="258"/>
    </location>
</feature>
<keyword evidence="2" id="KW-0732">Signal</keyword>
<protein>
    <submittedName>
        <fullName evidence="4">DUF2807 domain-containing protein</fullName>
    </submittedName>
</protein>
<dbReference type="RefSeq" id="WP_170013389.1">
    <property type="nucleotide sequence ID" value="NZ_JABCRE010000003.1"/>
</dbReference>
<dbReference type="Proteomes" id="UP000561181">
    <property type="component" value="Unassembled WGS sequence"/>
</dbReference>
<keyword evidence="5" id="KW-1185">Reference proteome</keyword>
<dbReference type="InterPro" id="IPR021255">
    <property type="entry name" value="DUF2807"/>
</dbReference>
<dbReference type="Pfam" id="PF10988">
    <property type="entry name" value="DUF2807"/>
    <property type="match status" value="1"/>
</dbReference>
<evidence type="ECO:0000313" key="4">
    <source>
        <dbReference type="EMBL" id="NMW32638.1"/>
    </source>
</evidence>